<dbReference type="NCBIfam" id="TIGR01472">
    <property type="entry name" value="gmd"/>
    <property type="match status" value="1"/>
</dbReference>
<dbReference type="HAMAP" id="MF_00955">
    <property type="entry name" value="GDP_Man_dehydratase"/>
    <property type="match status" value="1"/>
</dbReference>
<sequence length="374" mass="42339">MTKRALITGVTGQDGSYLAEFLLDKGYEVHGIKRRASSFNTQRVDHIYEDPHMDHARFKLHYGDLTDTSNLTRILSEVRPDEVYNLGAQSHVAVSFEAPEYTADVDAIGTLRLLEAIRFLGMEKTTRFYQASTSELYGLVQETPQTENTLFYPRSPYAVAKMYAYWIAVNYREAYGMYACNGILFNHESPRRGETFVTRKITRGLANIAQGLEPCLYMGNIDSLRDWGHAKDYVRMQWMMLQQDEPEDFVIATGVQYSVREFITWTAKELGLKLEFTGEGVDEIATVTAIEGSKAPGLKVGDVVMRIDPRYFRPAEVETLLGNPAKAKKVLGWTPETTAQEMCAEMVEADLRTARRHALLKEHGYALPMSLEQG</sequence>
<organism evidence="7 8">
    <name type="scientific">Sulfitobacter faviae</name>
    <dbReference type="NCBI Taxonomy" id="1775881"/>
    <lineage>
        <taxon>Bacteria</taxon>
        <taxon>Pseudomonadati</taxon>
        <taxon>Pseudomonadota</taxon>
        <taxon>Alphaproteobacteria</taxon>
        <taxon>Rhodobacterales</taxon>
        <taxon>Roseobacteraceae</taxon>
        <taxon>Sulfitobacter</taxon>
    </lineage>
</organism>
<dbReference type="PANTHER" id="PTHR43715:SF1">
    <property type="entry name" value="GDP-MANNOSE 4,6 DEHYDRATASE"/>
    <property type="match status" value="1"/>
</dbReference>
<dbReference type="Pfam" id="PF16363">
    <property type="entry name" value="GDP_Man_Dehyd"/>
    <property type="match status" value="1"/>
</dbReference>
<dbReference type="EC" id="4.2.1.47" evidence="3 5"/>
<evidence type="ECO:0000256" key="1">
    <source>
        <dbReference type="ARBA" id="ARBA00001937"/>
    </source>
</evidence>
<dbReference type="Gene3D" id="3.90.25.10">
    <property type="entry name" value="UDP-galactose 4-epimerase, domain 1"/>
    <property type="match status" value="1"/>
</dbReference>
<evidence type="ECO:0000256" key="4">
    <source>
        <dbReference type="ARBA" id="ARBA00023239"/>
    </source>
</evidence>
<comment type="function">
    <text evidence="5">Catalyzes the conversion of GDP-D-mannose to GDP-4-dehydro-6-deoxy-D-mannose.</text>
</comment>
<evidence type="ECO:0000313" key="8">
    <source>
        <dbReference type="Proteomes" id="UP001326567"/>
    </source>
</evidence>
<evidence type="ECO:0000259" key="6">
    <source>
        <dbReference type="Pfam" id="PF16363"/>
    </source>
</evidence>
<keyword evidence="5" id="KW-0521">NADP</keyword>
<evidence type="ECO:0000256" key="2">
    <source>
        <dbReference type="ARBA" id="ARBA00009263"/>
    </source>
</evidence>
<dbReference type="Proteomes" id="UP001326567">
    <property type="component" value="Plasmid unnamed02"/>
</dbReference>
<dbReference type="CDD" id="cd05260">
    <property type="entry name" value="GDP_MD_SDR_e"/>
    <property type="match status" value="1"/>
</dbReference>
<comment type="cofactor">
    <cofactor evidence="1 5">
        <name>NADP(+)</name>
        <dbReference type="ChEBI" id="CHEBI:58349"/>
    </cofactor>
</comment>
<dbReference type="SUPFAM" id="SSF51735">
    <property type="entry name" value="NAD(P)-binding Rossmann-fold domains"/>
    <property type="match status" value="1"/>
</dbReference>
<gene>
    <name evidence="5 7" type="primary">gmd</name>
    <name evidence="7" type="ORF">T7987_17110</name>
</gene>
<protein>
    <recommendedName>
        <fullName evidence="3 5">GDP-mannose 4,6-dehydratase</fullName>
        <ecNumber evidence="3 5">4.2.1.47</ecNumber>
    </recommendedName>
    <alternativeName>
        <fullName evidence="5">GDP-D-mannose dehydratase</fullName>
    </alternativeName>
</protein>
<dbReference type="InterPro" id="IPR036291">
    <property type="entry name" value="NAD(P)-bd_dom_sf"/>
</dbReference>
<comment type="catalytic activity">
    <reaction evidence="5">
        <text>GDP-alpha-D-mannose = GDP-4-dehydro-alpha-D-rhamnose + H2O</text>
        <dbReference type="Rhea" id="RHEA:23820"/>
        <dbReference type="ChEBI" id="CHEBI:15377"/>
        <dbReference type="ChEBI" id="CHEBI:57527"/>
        <dbReference type="ChEBI" id="CHEBI:57964"/>
        <dbReference type="EC" id="4.2.1.47"/>
    </reaction>
</comment>
<dbReference type="InterPro" id="IPR016040">
    <property type="entry name" value="NAD(P)-bd_dom"/>
</dbReference>
<accession>A0ABZ0V6F6</accession>
<evidence type="ECO:0000313" key="7">
    <source>
        <dbReference type="EMBL" id="WPZ23592.1"/>
    </source>
</evidence>
<name>A0ABZ0V6F6_9RHOB</name>
<reference evidence="7 8" key="1">
    <citation type="submission" date="2023-11" db="EMBL/GenBank/DDBJ databases">
        <title>From the Deep-Sea to the Surface: Bacterial Genomes Isolated from the Moytirra Hydrothermal Vent Plume.</title>
        <authorList>
            <person name="Major S.R."/>
        </authorList>
    </citation>
    <scope>NUCLEOTIDE SEQUENCE [LARGE SCALE GENOMIC DNA]</scope>
    <source>
        <strain evidence="7 8">OXR-9</strain>
        <plasmid evidence="7 8">unnamed02</plasmid>
    </source>
</reference>
<comment type="similarity">
    <text evidence="2 5">Belongs to the NAD(P)-dependent epimerase/dehydratase family. GDP-mannose 4,6-dehydratase subfamily.</text>
</comment>
<proteinExistence type="inferred from homology"/>
<dbReference type="RefSeq" id="WP_322329958.1">
    <property type="nucleotide sequence ID" value="NZ_CP139727.1"/>
</dbReference>
<keyword evidence="7" id="KW-0614">Plasmid</keyword>
<dbReference type="PANTHER" id="PTHR43715">
    <property type="entry name" value="GDP-MANNOSE 4,6-DEHYDRATASE"/>
    <property type="match status" value="1"/>
</dbReference>
<keyword evidence="8" id="KW-1185">Reference proteome</keyword>
<evidence type="ECO:0000256" key="3">
    <source>
        <dbReference type="ARBA" id="ARBA00011989"/>
    </source>
</evidence>
<comment type="caution">
    <text evidence="5">Lacks conserved residue(s) required for the propagation of feature annotation.</text>
</comment>
<geneLocation type="plasmid" evidence="7 8">
    <name>unnamed02</name>
</geneLocation>
<dbReference type="Gene3D" id="3.40.50.720">
    <property type="entry name" value="NAD(P)-binding Rossmann-like Domain"/>
    <property type="match status" value="1"/>
</dbReference>
<evidence type="ECO:0000256" key="5">
    <source>
        <dbReference type="HAMAP-Rule" id="MF_00955"/>
    </source>
</evidence>
<dbReference type="InterPro" id="IPR006368">
    <property type="entry name" value="GDP_Man_deHydtase"/>
</dbReference>
<feature type="domain" description="NAD(P)-binding" evidence="6">
    <location>
        <begin position="6"/>
        <end position="346"/>
    </location>
</feature>
<keyword evidence="4 5" id="KW-0456">Lyase</keyword>
<dbReference type="GO" id="GO:0008446">
    <property type="term" value="F:GDP-mannose 4,6-dehydratase activity"/>
    <property type="evidence" value="ECO:0007669"/>
    <property type="project" value="UniProtKB-EC"/>
</dbReference>
<dbReference type="EMBL" id="CP139727">
    <property type="protein sequence ID" value="WPZ23592.1"/>
    <property type="molecule type" value="Genomic_DNA"/>
</dbReference>